<accession>C4XTQ7</accession>
<protein>
    <submittedName>
        <fullName evidence="2">Hypothetical membrane protein</fullName>
    </submittedName>
</protein>
<name>C4XTQ7_SOLM1</name>
<keyword evidence="3" id="KW-1185">Reference proteome</keyword>
<sequence>MNSSKKTEIDLGIALLKSIVSMGIFSFVFDIAMLPTNLNKDIYILISFFVKTFSFVFTGLWLVHKNKFHAAIICASIIAIEAFWLRGTLSLIYAGTMPVSSIKNVIYGLFSGIILSFLAIQYKDRIERSRLVKFIDKKFFRKNYLKKISTQLNESYAILLLTSEPMMACNQKLIQQLHEECEQDPLYKNFQHAVKCTAFSIITDPKENTLEYIKELESEIVKHSEIVHEALKKYDVGGDFWSTLKIKSNKEYYNRTLYAFYFEHYLRAQHVLLSYWTKYHDK</sequence>
<gene>
    <name evidence="2" type="ordered locus">DMR_00810</name>
</gene>
<feature type="transmembrane region" description="Helical" evidence="1">
    <location>
        <begin position="105"/>
        <end position="122"/>
    </location>
</feature>
<evidence type="ECO:0000313" key="2">
    <source>
        <dbReference type="EMBL" id="BAH73572.1"/>
    </source>
</evidence>
<dbReference type="RefSeq" id="WP_012749665.1">
    <property type="nucleotide sequence ID" value="NC_012796.1"/>
</dbReference>
<feature type="transmembrane region" description="Helical" evidence="1">
    <location>
        <begin position="12"/>
        <end position="36"/>
    </location>
</feature>
<dbReference type="EMBL" id="AP010904">
    <property type="protein sequence ID" value="BAH73572.1"/>
    <property type="molecule type" value="Genomic_DNA"/>
</dbReference>
<evidence type="ECO:0000313" key="3">
    <source>
        <dbReference type="Proteomes" id="UP000009071"/>
    </source>
</evidence>
<keyword evidence="1" id="KW-1133">Transmembrane helix</keyword>
<reference evidence="2 3" key="1">
    <citation type="journal article" date="2009" name="Genome Res.">
        <title>Whole genome sequence of Desulfovibrio magneticus strain RS-1 revealed common gene clusters in magnetotactic bacteria.</title>
        <authorList>
            <person name="Nakazawa H."/>
            <person name="Arakaki A."/>
            <person name="Narita-Yamada S."/>
            <person name="Yashiro I."/>
            <person name="Jinno K."/>
            <person name="Aoki N."/>
            <person name="Tsuruyama A."/>
            <person name="Okamura Y."/>
            <person name="Tanikawa S."/>
            <person name="Fujita N."/>
            <person name="Takeyama H."/>
            <person name="Matsunaga T."/>
        </authorList>
    </citation>
    <scope>NUCLEOTIDE SEQUENCE [LARGE SCALE GENOMIC DNA]</scope>
    <source>
        <strain evidence="3">ATCC 700980 / DSM 13731 / RS-1</strain>
    </source>
</reference>
<keyword evidence="1" id="KW-0472">Membrane</keyword>
<evidence type="ECO:0000256" key="1">
    <source>
        <dbReference type="SAM" id="Phobius"/>
    </source>
</evidence>
<organism evidence="2 3">
    <name type="scientific">Solidesulfovibrio magneticus (strain ATCC 700980 / DSM 13731 / RS-1)</name>
    <name type="common">Desulfovibrio magneticus</name>
    <dbReference type="NCBI Taxonomy" id="573370"/>
    <lineage>
        <taxon>Bacteria</taxon>
        <taxon>Pseudomonadati</taxon>
        <taxon>Thermodesulfobacteriota</taxon>
        <taxon>Desulfovibrionia</taxon>
        <taxon>Desulfovibrionales</taxon>
        <taxon>Desulfovibrionaceae</taxon>
        <taxon>Solidesulfovibrio</taxon>
    </lineage>
</organism>
<feature type="transmembrane region" description="Helical" evidence="1">
    <location>
        <begin position="70"/>
        <end position="93"/>
    </location>
</feature>
<dbReference type="Proteomes" id="UP000009071">
    <property type="component" value="Chromosome"/>
</dbReference>
<dbReference type="HOGENOM" id="CLU_986013_0_0_7"/>
<keyword evidence="1" id="KW-0812">Transmembrane</keyword>
<dbReference type="AlphaFoldDB" id="C4XTQ7"/>
<feature type="transmembrane region" description="Helical" evidence="1">
    <location>
        <begin position="42"/>
        <end position="63"/>
    </location>
</feature>
<dbReference type="KEGG" id="dma:DMR_00810"/>
<proteinExistence type="predicted"/>